<keyword evidence="7" id="KW-1185">Reference proteome</keyword>
<keyword evidence="2 4" id="KW-0238">DNA-binding</keyword>
<evidence type="ECO:0000256" key="4">
    <source>
        <dbReference type="PROSITE-ProRule" id="PRU00335"/>
    </source>
</evidence>
<evidence type="ECO:0000259" key="5">
    <source>
        <dbReference type="PROSITE" id="PS50977"/>
    </source>
</evidence>
<dbReference type="InterPro" id="IPR009057">
    <property type="entry name" value="Homeodomain-like_sf"/>
</dbReference>
<dbReference type="EMBL" id="CP022163">
    <property type="protein sequence ID" value="ATB29739.1"/>
    <property type="molecule type" value="Genomic_DNA"/>
</dbReference>
<dbReference type="Pfam" id="PF00440">
    <property type="entry name" value="TetR_N"/>
    <property type="match status" value="1"/>
</dbReference>
<dbReference type="InterPro" id="IPR001647">
    <property type="entry name" value="HTH_TetR"/>
</dbReference>
<dbReference type="InterPro" id="IPR023772">
    <property type="entry name" value="DNA-bd_HTH_TetR-type_CS"/>
</dbReference>
<dbReference type="Gene3D" id="1.10.357.10">
    <property type="entry name" value="Tetracycline Repressor, domain 2"/>
    <property type="match status" value="1"/>
</dbReference>
<dbReference type="Gene3D" id="1.10.10.60">
    <property type="entry name" value="Homeodomain-like"/>
    <property type="match status" value="1"/>
</dbReference>
<protein>
    <submittedName>
        <fullName evidence="6">TetR family transcriptional regulator</fullName>
    </submittedName>
</protein>
<evidence type="ECO:0000256" key="3">
    <source>
        <dbReference type="ARBA" id="ARBA00023163"/>
    </source>
</evidence>
<dbReference type="PANTHER" id="PTHR47506">
    <property type="entry name" value="TRANSCRIPTIONAL REGULATORY PROTEIN"/>
    <property type="match status" value="1"/>
</dbReference>
<dbReference type="KEGG" id="mbd:MEBOL_003194"/>
<gene>
    <name evidence="6" type="ORF">MEBOL_003194</name>
</gene>
<feature type="DNA-binding region" description="H-T-H motif" evidence="4">
    <location>
        <begin position="32"/>
        <end position="51"/>
    </location>
</feature>
<dbReference type="GO" id="GO:0003677">
    <property type="term" value="F:DNA binding"/>
    <property type="evidence" value="ECO:0007669"/>
    <property type="project" value="UniProtKB-UniRule"/>
</dbReference>
<feature type="domain" description="HTH tetR-type" evidence="5">
    <location>
        <begin position="9"/>
        <end position="69"/>
    </location>
</feature>
<dbReference type="SUPFAM" id="SSF48498">
    <property type="entry name" value="Tetracyclin repressor-like, C-terminal domain"/>
    <property type="match status" value="1"/>
</dbReference>
<accession>A0A250ID15</accession>
<keyword evidence="1" id="KW-0805">Transcription regulation</keyword>
<dbReference type="OrthoDB" id="9798857at2"/>
<dbReference type="PROSITE" id="PS50977">
    <property type="entry name" value="HTH_TETR_2"/>
    <property type="match status" value="1"/>
</dbReference>
<dbReference type="SUPFAM" id="SSF46689">
    <property type="entry name" value="Homeodomain-like"/>
    <property type="match status" value="1"/>
</dbReference>
<reference evidence="6 7" key="1">
    <citation type="submission" date="2017-06" db="EMBL/GenBank/DDBJ databases">
        <authorList>
            <person name="Kim H.J."/>
            <person name="Triplett B.A."/>
        </authorList>
    </citation>
    <scope>NUCLEOTIDE SEQUENCE [LARGE SCALE GENOMIC DNA]</scope>
    <source>
        <strain evidence="6 7">DSM 14713</strain>
    </source>
</reference>
<evidence type="ECO:0000256" key="1">
    <source>
        <dbReference type="ARBA" id="ARBA00023015"/>
    </source>
</evidence>
<dbReference type="InterPro" id="IPR036271">
    <property type="entry name" value="Tet_transcr_reg_TetR-rel_C_sf"/>
</dbReference>
<evidence type="ECO:0000256" key="2">
    <source>
        <dbReference type="ARBA" id="ARBA00023125"/>
    </source>
</evidence>
<dbReference type="Proteomes" id="UP000217289">
    <property type="component" value="Chromosome"/>
</dbReference>
<keyword evidence="3" id="KW-0804">Transcription</keyword>
<name>A0A250ID15_9BACT</name>
<proteinExistence type="predicted"/>
<dbReference type="PRINTS" id="PR00455">
    <property type="entry name" value="HTHTETR"/>
</dbReference>
<evidence type="ECO:0000313" key="6">
    <source>
        <dbReference type="EMBL" id="ATB29739.1"/>
    </source>
</evidence>
<evidence type="ECO:0000313" key="7">
    <source>
        <dbReference type="Proteomes" id="UP000217289"/>
    </source>
</evidence>
<dbReference type="RefSeq" id="WP_095978273.1">
    <property type="nucleotide sequence ID" value="NZ_CP022163.1"/>
</dbReference>
<dbReference type="AlphaFoldDB" id="A0A250ID15"/>
<sequence length="201" mass="21826">MSQKSEQKQKSHEAILASAATLLLERGIRASSVMDVMKGAGLTVGGFYGHFDSKEHLFTETIRATARTLWNRLLHRATAEGGPSRSPALIVLERYLSREHRDRADSGCPLPSIAPEVAREGEPYRGALEGELAEFLRSFSALLGPGEKSRRKALGVFALMYGALSLSRAVRGTRLSDEFLEAAQELGTAALTQEPPPPPRA</sequence>
<dbReference type="PROSITE" id="PS01081">
    <property type="entry name" value="HTH_TETR_1"/>
    <property type="match status" value="1"/>
</dbReference>
<organism evidence="6 7">
    <name type="scientific">Melittangium boletus DSM 14713</name>
    <dbReference type="NCBI Taxonomy" id="1294270"/>
    <lineage>
        <taxon>Bacteria</taxon>
        <taxon>Pseudomonadati</taxon>
        <taxon>Myxococcota</taxon>
        <taxon>Myxococcia</taxon>
        <taxon>Myxococcales</taxon>
        <taxon>Cystobacterineae</taxon>
        <taxon>Archangiaceae</taxon>
        <taxon>Melittangium</taxon>
    </lineage>
</organism>
<dbReference type="PANTHER" id="PTHR47506:SF7">
    <property type="entry name" value="TRANSCRIPTIONAL REGULATORY PROTEIN"/>
    <property type="match status" value="1"/>
</dbReference>